<keyword evidence="1" id="KW-0479">Metal-binding</keyword>
<dbReference type="Pfam" id="PF00098">
    <property type="entry name" value="zf-CCHC"/>
    <property type="match status" value="1"/>
</dbReference>
<dbReference type="Gramene" id="KRH55356">
    <property type="protein sequence ID" value="KRH55356"/>
    <property type="gene ID" value="GLYMA_06G249000"/>
</dbReference>
<dbReference type="GO" id="GO:0008270">
    <property type="term" value="F:zinc ion binding"/>
    <property type="evidence" value="ECO:0007669"/>
    <property type="project" value="UniProtKB-KW"/>
</dbReference>
<proteinExistence type="predicted"/>
<sequence>MVVIYDRWCRPWQFSIIVKLLEYEGLYLICFSCGKYGHKESQCPKKVVTHVPKPTNTPSQLSEKELVVSVVSPSPIDPSSNPL</sequence>
<reference evidence="4" key="2">
    <citation type="submission" date="2018-02" db="UniProtKB">
        <authorList>
            <consortium name="EnsemblPlants"/>
        </authorList>
    </citation>
    <scope>IDENTIFICATION</scope>
    <source>
        <strain evidence="4">Williams 82</strain>
    </source>
</reference>
<dbReference type="SMART" id="SM00343">
    <property type="entry name" value="ZnF_C2HC"/>
    <property type="match status" value="1"/>
</dbReference>
<dbReference type="InterPro" id="IPR036875">
    <property type="entry name" value="Znf_CCHC_sf"/>
</dbReference>
<gene>
    <name evidence="3" type="ORF">GLYMA_06G249000</name>
</gene>
<evidence type="ECO:0000256" key="1">
    <source>
        <dbReference type="PROSITE-ProRule" id="PRU00047"/>
    </source>
</evidence>
<dbReference type="EMBL" id="CM000839">
    <property type="protein sequence ID" value="KRH55356.1"/>
    <property type="molecule type" value="Genomic_DNA"/>
</dbReference>
<evidence type="ECO:0000313" key="5">
    <source>
        <dbReference type="Proteomes" id="UP000008827"/>
    </source>
</evidence>
<accession>A0A0R0JL31</accession>
<feature type="domain" description="CCHC-type" evidence="2">
    <location>
        <begin position="30"/>
        <end position="45"/>
    </location>
</feature>
<dbReference type="AlphaFoldDB" id="A0A0R0JL31"/>
<dbReference type="GO" id="GO:0003676">
    <property type="term" value="F:nucleic acid binding"/>
    <property type="evidence" value="ECO:0007669"/>
    <property type="project" value="InterPro"/>
</dbReference>
<name>A0A0R0JL31_SOYBN</name>
<keyword evidence="1" id="KW-0862">Zinc</keyword>
<evidence type="ECO:0000259" key="2">
    <source>
        <dbReference type="PROSITE" id="PS50158"/>
    </source>
</evidence>
<organism evidence="3">
    <name type="scientific">Glycine max</name>
    <name type="common">Soybean</name>
    <name type="synonym">Glycine hispida</name>
    <dbReference type="NCBI Taxonomy" id="3847"/>
    <lineage>
        <taxon>Eukaryota</taxon>
        <taxon>Viridiplantae</taxon>
        <taxon>Streptophyta</taxon>
        <taxon>Embryophyta</taxon>
        <taxon>Tracheophyta</taxon>
        <taxon>Spermatophyta</taxon>
        <taxon>Magnoliopsida</taxon>
        <taxon>eudicotyledons</taxon>
        <taxon>Gunneridae</taxon>
        <taxon>Pentapetalae</taxon>
        <taxon>rosids</taxon>
        <taxon>fabids</taxon>
        <taxon>Fabales</taxon>
        <taxon>Fabaceae</taxon>
        <taxon>Papilionoideae</taxon>
        <taxon>50 kb inversion clade</taxon>
        <taxon>NPAAA clade</taxon>
        <taxon>indigoferoid/millettioid clade</taxon>
        <taxon>Phaseoleae</taxon>
        <taxon>Glycine</taxon>
        <taxon>Glycine subgen. Soja</taxon>
    </lineage>
</organism>
<dbReference type="InterPro" id="IPR001878">
    <property type="entry name" value="Znf_CCHC"/>
</dbReference>
<dbReference type="InParanoid" id="A0A0R0JL31"/>
<protein>
    <recommendedName>
        <fullName evidence="2">CCHC-type domain-containing protein</fullName>
    </recommendedName>
</protein>
<keyword evidence="5" id="KW-1185">Reference proteome</keyword>
<evidence type="ECO:0000313" key="3">
    <source>
        <dbReference type="EMBL" id="KRH55356.1"/>
    </source>
</evidence>
<evidence type="ECO:0000313" key="4">
    <source>
        <dbReference type="EnsemblPlants" id="KRH55356"/>
    </source>
</evidence>
<dbReference type="PROSITE" id="PS50158">
    <property type="entry name" value="ZF_CCHC"/>
    <property type="match status" value="1"/>
</dbReference>
<dbReference type="Proteomes" id="UP000008827">
    <property type="component" value="Chromosome 6"/>
</dbReference>
<reference evidence="3 4" key="1">
    <citation type="journal article" date="2010" name="Nature">
        <title>Genome sequence of the palaeopolyploid soybean.</title>
        <authorList>
            <person name="Schmutz J."/>
            <person name="Cannon S.B."/>
            <person name="Schlueter J."/>
            <person name="Ma J."/>
            <person name="Mitros T."/>
            <person name="Nelson W."/>
            <person name="Hyten D.L."/>
            <person name="Song Q."/>
            <person name="Thelen J.J."/>
            <person name="Cheng J."/>
            <person name="Xu D."/>
            <person name="Hellsten U."/>
            <person name="May G.D."/>
            <person name="Yu Y."/>
            <person name="Sakurai T."/>
            <person name="Umezawa T."/>
            <person name="Bhattacharyya M.K."/>
            <person name="Sandhu D."/>
            <person name="Valliyodan B."/>
            <person name="Lindquist E."/>
            <person name="Peto M."/>
            <person name="Grant D."/>
            <person name="Shu S."/>
            <person name="Goodstein D."/>
            <person name="Barry K."/>
            <person name="Futrell-Griggs M."/>
            <person name="Abernathy B."/>
            <person name="Du J."/>
            <person name="Tian Z."/>
            <person name="Zhu L."/>
            <person name="Gill N."/>
            <person name="Joshi T."/>
            <person name="Libault M."/>
            <person name="Sethuraman A."/>
            <person name="Zhang X.-C."/>
            <person name="Shinozaki K."/>
            <person name="Nguyen H.T."/>
            <person name="Wing R.A."/>
            <person name="Cregan P."/>
            <person name="Specht J."/>
            <person name="Grimwood J."/>
            <person name="Rokhsar D."/>
            <person name="Stacey G."/>
            <person name="Shoemaker R.C."/>
            <person name="Jackson S.A."/>
        </authorList>
    </citation>
    <scope>NUCLEOTIDE SEQUENCE</scope>
    <source>
        <strain evidence="4">cv. Williams 82</strain>
        <tissue evidence="3">Callus</tissue>
    </source>
</reference>
<dbReference type="SUPFAM" id="SSF57756">
    <property type="entry name" value="Retrovirus zinc finger-like domains"/>
    <property type="match status" value="1"/>
</dbReference>
<reference evidence="3" key="3">
    <citation type="submission" date="2018-07" db="EMBL/GenBank/DDBJ databases">
        <title>WGS assembly of Glycine max.</title>
        <authorList>
            <person name="Schmutz J."/>
            <person name="Cannon S."/>
            <person name="Schlueter J."/>
            <person name="Ma J."/>
            <person name="Mitros T."/>
            <person name="Nelson W."/>
            <person name="Hyten D."/>
            <person name="Song Q."/>
            <person name="Thelen J."/>
            <person name="Cheng J."/>
            <person name="Xu D."/>
            <person name="Hellsten U."/>
            <person name="May G."/>
            <person name="Yu Y."/>
            <person name="Sakurai T."/>
            <person name="Umezawa T."/>
            <person name="Bhattacharyya M."/>
            <person name="Sandhu D."/>
            <person name="Valliyodan B."/>
            <person name="Lindquist E."/>
            <person name="Peto M."/>
            <person name="Grant D."/>
            <person name="Shu S."/>
            <person name="Goodstein D."/>
            <person name="Barry K."/>
            <person name="Futrell-Griggs M."/>
            <person name="Abernathy B."/>
            <person name="Du J."/>
            <person name="Tian Z."/>
            <person name="Zhu L."/>
            <person name="Gill N."/>
            <person name="Joshi T."/>
            <person name="Libault M."/>
            <person name="Sethuraman A."/>
            <person name="Zhang X."/>
            <person name="Shinozaki K."/>
            <person name="Nguyen H."/>
            <person name="Wing R."/>
            <person name="Cregan P."/>
            <person name="Specht J."/>
            <person name="Grimwood J."/>
            <person name="Rokhsar D."/>
            <person name="Stacey G."/>
            <person name="Shoemaker R."/>
            <person name="Jackson S."/>
        </authorList>
    </citation>
    <scope>NUCLEOTIDE SEQUENCE</scope>
    <source>
        <tissue evidence="3">Callus</tissue>
    </source>
</reference>
<keyword evidence="1" id="KW-0863">Zinc-finger</keyword>
<dbReference type="EnsemblPlants" id="KRH55356">
    <property type="protein sequence ID" value="KRH55356"/>
    <property type="gene ID" value="GLYMA_06G249000"/>
</dbReference>